<keyword evidence="4" id="KW-1185">Reference proteome</keyword>
<dbReference type="InterPro" id="IPR050963">
    <property type="entry name" value="Sirohydro_Cobaltochel/CbiX"/>
</dbReference>
<evidence type="ECO:0000313" key="3">
    <source>
        <dbReference type="EMBL" id="MBP2386393.1"/>
    </source>
</evidence>
<name>A0ABS4XDT4_9MICC</name>
<keyword evidence="1" id="KW-0479">Metal-binding</keyword>
<keyword evidence="2" id="KW-0456">Lyase</keyword>
<evidence type="ECO:0000313" key="4">
    <source>
        <dbReference type="Proteomes" id="UP001296993"/>
    </source>
</evidence>
<dbReference type="InterPro" id="IPR002762">
    <property type="entry name" value="CbiX-like"/>
</dbReference>
<proteinExistence type="predicted"/>
<dbReference type="Pfam" id="PF01903">
    <property type="entry name" value="CbiX"/>
    <property type="match status" value="2"/>
</dbReference>
<protein>
    <submittedName>
        <fullName evidence="3">Sirohydrochlorin ferrochelatase</fullName>
    </submittedName>
</protein>
<comment type="caution">
    <text evidence="3">The sequence shown here is derived from an EMBL/GenBank/DDBJ whole genome shotgun (WGS) entry which is preliminary data.</text>
</comment>
<gene>
    <name evidence="3" type="ORF">JOF47_001904</name>
</gene>
<sequence length="253" mass="25609">MSPRNSPDQHEEVSTGQRPLHVVACAHGTDNPAGRLLVNDLREDLAAVLAADGIHALVHEAYVDVQEPRLGAVLASLPPGEDAIVAPLLLSEGFHTSVDIAEAVATRAQARTAAPIGPDARMAEVLAQRLAEAGHRPGDAVVFAAAGTRIEAGARQAARMAGHLADFLGGAVTVAYCSAATPSVPEAVAAARAAGASRVGIASFLLAPGFFHDRLASAGADYVSGALLPSVTIAKCVAGRLAEALGEGSADTE</sequence>
<dbReference type="RefSeq" id="WP_209997295.1">
    <property type="nucleotide sequence ID" value="NZ_BAAAJY010000002.1"/>
</dbReference>
<accession>A0ABS4XDT4</accession>
<dbReference type="PANTHER" id="PTHR33542:SF5">
    <property type="entry name" value="FERROCHELATASE CHE1"/>
    <property type="match status" value="1"/>
</dbReference>
<dbReference type="Gene3D" id="3.40.50.1400">
    <property type="match status" value="2"/>
</dbReference>
<dbReference type="EMBL" id="JAGIOF010000001">
    <property type="protein sequence ID" value="MBP2386393.1"/>
    <property type="molecule type" value="Genomic_DNA"/>
</dbReference>
<dbReference type="PANTHER" id="PTHR33542">
    <property type="entry name" value="SIROHYDROCHLORIN FERROCHELATASE, CHLOROPLASTIC"/>
    <property type="match status" value="1"/>
</dbReference>
<evidence type="ECO:0000256" key="2">
    <source>
        <dbReference type="ARBA" id="ARBA00023239"/>
    </source>
</evidence>
<dbReference type="SUPFAM" id="SSF53800">
    <property type="entry name" value="Chelatase"/>
    <property type="match status" value="1"/>
</dbReference>
<organism evidence="3 4">
    <name type="scientific">Paeniglutamicibacter kerguelensis</name>
    <dbReference type="NCBI Taxonomy" id="254788"/>
    <lineage>
        <taxon>Bacteria</taxon>
        <taxon>Bacillati</taxon>
        <taxon>Actinomycetota</taxon>
        <taxon>Actinomycetes</taxon>
        <taxon>Micrococcales</taxon>
        <taxon>Micrococcaceae</taxon>
        <taxon>Paeniglutamicibacter</taxon>
    </lineage>
</organism>
<evidence type="ECO:0000256" key="1">
    <source>
        <dbReference type="ARBA" id="ARBA00022723"/>
    </source>
</evidence>
<dbReference type="Proteomes" id="UP001296993">
    <property type="component" value="Unassembled WGS sequence"/>
</dbReference>
<reference evidence="3 4" key="1">
    <citation type="submission" date="2021-03" db="EMBL/GenBank/DDBJ databases">
        <title>Sequencing the genomes of 1000 actinobacteria strains.</title>
        <authorList>
            <person name="Klenk H.-P."/>
        </authorList>
    </citation>
    <scope>NUCLEOTIDE SEQUENCE [LARGE SCALE GENOMIC DNA]</scope>
    <source>
        <strain evidence="3 4">DSM 15797</strain>
    </source>
</reference>